<proteinExistence type="predicted"/>
<dbReference type="EMBL" id="REGN01000845">
    <property type="protein sequence ID" value="RNA38656.1"/>
    <property type="molecule type" value="Genomic_DNA"/>
</dbReference>
<sequence length="119" mass="13667">MSTKDLRHGTFTSFFTMPIMGTSISTKRPASVCLMSLSFTSTKYWAKSLRNWNDASKSSMGTIFTRMNFMPIRSFMMLWLEIRLWFMFGVELTLSGWLWELVAGDEICCVDMVDCGLTV</sequence>
<protein>
    <submittedName>
        <fullName evidence="1">Uncharacterized protein</fullName>
    </submittedName>
</protein>
<organism evidence="1 2">
    <name type="scientific">Brachionus plicatilis</name>
    <name type="common">Marine rotifer</name>
    <name type="synonym">Brachionus muelleri</name>
    <dbReference type="NCBI Taxonomy" id="10195"/>
    <lineage>
        <taxon>Eukaryota</taxon>
        <taxon>Metazoa</taxon>
        <taxon>Spiralia</taxon>
        <taxon>Gnathifera</taxon>
        <taxon>Rotifera</taxon>
        <taxon>Eurotatoria</taxon>
        <taxon>Monogononta</taxon>
        <taxon>Pseudotrocha</taxon>
        <taxon>Ploima</taxon>
        <taxon>Brachionidae</taxon>
        <taxon>Brachionus</taxon>
    </lineage>
</organism>
<keyword evidence="2" id="KW-1185">Reference proteome</keyword>
<evidence type="ECO:0000313" key="1">
    <source>
        <dbReference type="EMBL" id="RNA38656.1"/>
    </source>
</evidence>
<gene>
    <name evidence="1" type="ORF">BpHYR1_043904</name>
</gene>
<comment type="caution">
    <text evidence="1">The sequence shown here is derived from an EMBL/GenBank/DDBJ whole genome shotgun (WGS) entry which is preliminary data.</text>
</comment>
<dbReference type="AlphaFoldDB" id="A0A3M7SSD6"/>
<accession>A0A3M7SSD6</accession>
<dbReference type="Proteomes" id="UP000276133">
    <property type="component" value="Unassembled WGS sequence"/>
</dbReference>
<evidence type="ECO:0000313" key="2">
    <source>
        <dbReference type="Proteomes" id="UP000276133"/>
    </source>
</evidence>
<name>A0A3M7SSD6_BRAPC</name>
<reference evidence="1 2" key="1">
    <citation type="journal article" date="2018" name="Sci. Rep.">
        <title>Genomic signatures of local adaptation to the degree of environmental predictability in rotifers.</title>
        <authorList>
            <person name="Franch-Gras L."/>
            <person name="Hahn C."/>
            <person name="Garcia-Roger E.M."/>
            <person name="Carmona M.J."/>
            <person name="Serra M."/>
            <person name="Gomez A."/>
        </authorList>
    </citation>
    <scope>NUCLEOTIDE SEQUENCE [LARGE SCALE GENOMIC DNA]</scope>
    <source>
        <strain evidence="1">HYR1</strain>
    </source>
</reference>